<feature type="region of interest" description="Disordered" evidence="2">
    <location>
        <begin position="242"/>
        <end position="263"/>
    </location>
</feature>
<gene>
    <name evidence="3" type="ORF">BB558_001822</name>
</gene>
<accession>A0A2U1JAL3</accession>
<feature type="coiled-coil region" evidence="1">
    <location>
        <begin position="509"/>
        <end position="598"/>
    </location>
</feature>
<feature type="region of interest" description="Disordered" evidence="2">
    <location>
        <begin position="869"/>
        <end position="890"/>
    </location>
</feature>
<evidence type="ECO:0000313" key="4">
    <source>
        <dbReference type="Proteomes" id="UP000245591"/>
    </source>
</evidence>
<evidence type="ECO:0000256" key="2">
    <source>
        <dbReference type="SAM" id="MobiDB-lite"/>
    </source>
</evidence>
<feature type="compositionally biased region" description="Polar residues" evidence="2">
    <location>
        <begin position="418"/>
        <end position="429"/>
    </location>
</feature>
<feature type="region of interest" description="Disordered" evidence="2">
    <location>
        <begin position="275"/>
        <end position="349"/>
    </location>
</feature>
<dbReference type="Proteomes" id="UP000245591">
    <property type="component" value="Unassembled WGS sequence"/>
</dbReference>
<name>A0A2U1JAL3_SMIAN</name>
<keyword evidence="1" id="KW-0175">Coiled coil</keyword>
<keyword evidence="4" id="KW-1185">Reference proteome</keyword>
<sequence>MLTSLPKPPESDPYDNNPHKAEFKTQQSPNSFNKSTESFELQFSKGSSSNTNLEKPYSILSSNTHYNTNQPSNSITYNQAVYSQQKVISTNPTLLKKSHSQLNSRNTLKTQSLIYNNYSSQLTPKPLQSAQNPQPRLHPSYSTNFETKNTKSFQTTSSPKGFENNYTQKSDINNSILNTNDYFLKYSETNRHISKNPDSKDFNISRNTQYITNTNANRISAIPSLIQNRNSNTHKAYSTISDFDKDNTFTPPQLGKDLNYSSLNPNTQLTQIKKKYSPSSSFERQNNNSQNIHSQNFDHNRSYTLDLDSLSTKSTKKTQKDPIFSMNRLSKPPSRKNSVSSTSNNHIKSTLISNKHQNAEKTYRKRVSSACTEPAFMYSGSPQLNFNKTPNNTKSVISDYEPLNSILTYKQLQHPKNTLKFPNTSLTKSTHSKSRVEDNLTNSRKVPSETNSESDDFSENKMPKDIKSQSAKIQQLLKEKFDLQVRNKTLMDSLNQLSFEGLDALVNDFSRARASNIKANERINQLKDNILELRKRIKVLERSNKAVSVCNLEHRSNEKEMILIKSLKMQIETLENELMEAVNENKHFIETVAELRSECDQQYRISEQLRMDALREREKSDMWQSLAQNPQVLQHSNQNTKVFNSDLGLNGQTKFNRLRTGTATTTTTNETLLNNLDNGDILYTNNNNNLFRIAERHKNDTGNSQNEYSNIKALEKHCVNLESELDKQEKNYSSEINHLKERLKTCENENKLVVQNNIELERSSKLMRIEINKLNTQLSGLAFSNFVGVGDGLSNDEINFLEAKTKNLEGELKQKNFTIIRLNNILNNLRLSTEETKKICTNNLHKATIDPLVEHKVKSLLSNIQPVSSIDSNEDDCSFYSPDQTSPPPF</sequence>
<feature type="coiled-coil region" evidence="1">
    <location>
        <begin position="711"/>
        <end position="756"/>
    </location>
</feature>
<evidence type="ECO:0000256" key="1">
    <source>
        <dbReference type="SAM" id="Coils"/>
    </source>
</evidence>
<feature type="compositionally biased region" description="Low complexity" evidence="2">
    <location>
        <begin position="285"/>
        <end position="295"/>
    </location>
</feature>
<evidence type="ECO:0008006" key="5">
    <source>
        <dbReference type="Google" id="ProtNLM"/>
    </source>
</evidence>
<proteinExistence type="predicted"/>
<feature type="compositionally biased region" description="Polar residues" evidence="2">
    <location>
        <begin position="275"/>
        <end position="284"/>
    </location>
</feature>
<feature type="compositionally biased region" description="Low complexity" evidence="2">
    <location>
        <begin position="304"/>
        <end position="313"/>
    </location>
</feature>
<feature type="compositionally biased region" description="Polar residues" evidence="2">
    <location>
        <begin position="24"/>
        <end position="56"/>
    </location>
</feature>
<dbReference type="EMBL" id="MBFU01000110">
    <property type="protein sequence ID" value="PWA02049.1"/>
    <property type="molecule type" value="Genomic_DNA"/>
</dbReference>
<evidence type="ECO:0000313" key="3">
    <source>
        <dbReference type="EMBL" id="PWA02049.1"/>
    </source>
</evidence>
<feature type="compositionally biased region" description="Polar residues" evidence="2">
    <location>
        <begin position="439"/>
        <end position="451"/>
    </location>
</feature>
<feature type="region of interest" description="Disordered" evidence="2">
    <location>
        <begin position="418"/>
        <end position="465"/>
    </location>
</feature>
<organism evidence="3 4">
    <name type="scientific">Smittium angustum</name>
    <dbReference type="NCBI Taxonomy" id="133377"/>
    <lineage>
        <taxon>Eukaryota</taxon>
        <taxon>Fungi</taxon>
        <taxon>Fungi incertae sedis</taxon>
        <taxon>Zoopagomycota</taxon>
        <taxon>Kickxellomycotina</taxon>
        <taxon>Harpellomycetes</taxon>
        <taxon>Harpellales</taxon>
        <taxon>Legeriomycetaceae</taxon>
        <taxon>Smittium</taxon>
    </lineage>
</organism>
<protein>
    <recommendedName>
        <fullName evidence="5">Centrosomin N-terminal motif 1 domain-containing protein</fullName>
    </recommendedName>
</protein>
<feature type="region of interest" description="Disordered" evidence="2">
    <location>
        <begin position="1"/>
        <end position="56"/>
    </location>
</feature>
<reference evidence="3 4" key="1">
    <citation type="journal article" date="2018" name="MBio">
        <title>Comparative Genomics Reveals the Core Gene Toolbox for the Fungus-Insect Symbiosis.</title>
        <authorList>
            <person name="Wang Y."/>
            <person name="Stata M."/>
            <person name="Wang W."/>
            <person name="Stajich J.E."/>
            <person name="White M.M."/>
            <person name="Moncalvo J.M."/>
        </authorList>
    </citation>
    <scope>NUCLEOTIDE SEQUENCE [LARGE SCALE GENOMIC DNA]</scope>
    <source>
        <strain evidence="3 4">AUS-126-30</strain>
    </source>
</reference>
<comment type="caution">
    <text evidence="3">The sequence shown here is derived from an EMBL/GenBank/DDBJ whole genome shotgun (WGS) entry which is preliminary data.</text>
</comment>
<feature type="compositionally biased region" description="Polar residues" evidence="2">
    <location>
        <begin position="335"/>
        <end position="349"/>
    </location>
</feature>
<dbReference type="AlphaFoldDB" id="A0A2U1JAL3"/>